<proteinExistence type="predicted"/>
<sequence>MEQEKQEVKLPSIEEKDDRIPDLQVKVGELSAEIGELKGTFVSLQEEVAAKDRRIGTLEGQVKSLTAGIRNTENQIILDKEMIATKVAQEVVKRMIKPVAIKTLKPPDQPSQ</sequence>
<dbReference type="AlphaFoldDB" id="A0A0F9N3G7"/>
<gene>
    <name evidence="1" type="ORF">LCGC14_0999180</name>
</gene>
<reference evidence="1" key="1">
    <citation type="journal article" date="2015" name="Nature">
        <title>Complex archaea that bridge the gap between prokaryotes and eukaryotes.</title>
        <authorList>
            <person name="Spang A."/>
            <person name="Saw J.H."/>
            <person name="Jorgensen S.L."/>
            <person name="Zaremba-Niedzwiedzka K."/>
            <person name="Martijn J."/>
            <person name="Lind A.E."/>
            <person name="van Eijk R."/>
            <person name="Schleper C."/>
            <person name="Guy L."/>
            <person name="Ettema T.J."/>
        </authorList>
    </citation>
    <scope>NUCLEOTIDE SEQUENCE</scope>
</reference>
<name>A0A0F9N3G7_9ZZZZ</name>
<protein>
    <submittedName>
        <fullName evidence="1">Uncharacterized protein</fullName>
    </submittedName>
</protein>
<dbReference type="EMBL" id="LAZR01003847">
    <property type="protein sequence ID" value="KKN14145.1"/>
    <property type="molecule type" value="Genomic_DNA"/>
</dbReference>
<dbReference type="Gene3D" id="1.20.5.340">
    <property type="match status" value="1"/>
</dbReference>
<accession>A0A0F9N3G7</accession>
<organism evidence="1">
    <name type="scientific">marine sediment metagenome</name>
    <dbReference type="NCBI Taxonomy" id="412755"/>
    <lineage>
        <taxon>unclassified sequences</taxon>
        <taxon>metagenomes</taxon>
        <taxon>ecological metagenomes</taxon>
    </lineage>
</organism>
<comment type="caution">
    <text evidence="1">The sequence shown here is derived from an EMBL/GenBank/DDBJ whole genome shotgun (WGS) entry which is preliminary data.</text>
</comment>
<evidence type="ECO:0000313" key="1">
    <source>
        <dbReference type="EMBL" id="KKN14145.1"/>
    </source>
</evidence>